<evidence type="ECO:0000256" key="2">
    <source>
        <dbReference type="SAM" id="Phobius"/>
    </source>
</evidence>
<name>A0A8H5FRD0_9AGAR</name>
<proteinExistence type="predicted"/>
<feature type="region of interest" description="Disordered" evidence="1">
    <location>
        <begin position="155"/>
        <end position="174"/>
    </location>
</feature>
<dbReference type="Gene3D" id="1.25.10.10">
    <property type="entry name" value="Leucine-rich Repeat Variant"/>
    <property type="match status" value="1"/>
</dbReference>
<evidence type="ECO:0000313" key="3">
    <source>
        <dbReference type="EMBL" id="KAF5346795.1"/>
    </source>
</evidence>
<feature type="transmembrane region" description="Helical" evidence="2">
    <location>
        <begin position="188"/>
        <end position="212"/>
    </location>
</feature>
<accession>A0A8H5FRD0</accession>
<dbReference type="EMBL" id="JAACJM010000099">
    <property type="protein sequence ID" value="KAF5346795.1"/>
    <property type="molecule type" value="Genomic_DNA"/>
</dbReference>
<sequence length="555" mass="60864">MASVEVLAHEVLCFGFSFPETLSHPYPDRDSRRVSQAITFPITCFTACASPLGRRPQANPSDYKTVKAMDSPGVLRDGYKRGEMEIRRKAVLRTTCNWCLESAFSSSAATGSYATAALVRTRHVSISKYKDFGRRGQGQEGSYCRGKSLDAKRTANGLSRNRPEEGRPDSSSSAEKAVNELLASTAELYLVLAQFAISADTNVMHTFSLVLLRRLLFGYARTRRAWSVRFTGWDVCFCVWLRIYLITRVVFLGVCVFIVSPPRSRPPLNPLQPPLHSLCEPSPTVRRKAVDTVADVANERIPNGTTQVQVPPPLLRISTYEPFPLSPMIISDLPPHAVVSLLLKGWRDESIEVRNAAVKARVGYLQGQGQVADSHLEANGSNKGDVGRSHKRGLLEGVVALAKVLDTRGGVGTPHCICIFFVVGITTPTFLSCFRTWIRFNAFFVSLSVSSATSTQTQIHTPIKTLHLHLTHLTLVTSSHPSLFLRMGCWVVPPSVEGVWGEKGGLRLGLGWVWVGEWEWEQASSCSVSRMMAMAMALSLGVGVGTLDGNGNGWG</sequence>
<dbReference type="Proteomes" id="UP000559256">
    <property type="component" value="Unassembled WGS sequence"/>
</dbReference>
<organism evidence="3 4">
    <name type="scientific">Tetrapyrgos nigripes</name>
    <dbReference type="NCBI Taxonomy" id="182062"/>
    <lineage>
        <taxon>Eukaryota</taxon>
        <taxon>Fungi</taxon>
        <taxon>Dikarya</taxon>
        <taxon>Basidiomycota</taxon>
        <taxon>Agaricomycotina</taxon>
        <taxon>Agaricomycetes</taxon>
        <taxon>Agaricomycetidae</taxon>
        <taxon>Agaricales</taxon>
        <taxon>Marasmiineae</taxon>
        <taxon>Marasmiaceae</taxon>
        <taxon>Tetrapyrgos</taxon>
    </lineage>
</organism>
<dbReference type="OrthoDB" id="543373at2759"/>
<keyword evidence="2" id="KW-0812">Transmembrane</keyword>
<dbReference type="InterPro" id="IPR011989">
    <property type="entry name" value="ARM-like"/>
</dbReference>
<evidence type="ECO:0000256" key="1">
    <source>
        <dbReference type="SAM" id="MobiDB-lite"/>
    </source>
</evidence>
<keyword evidence="4" id="KW-1185">Reference proteome</keyword>
<protein>
    <submittedName>
        <fullName evidence="3">Uncharacterized protein</fullName>
    </submittedName>
</protein>
<gene>
    <name evidence="3" type="ORF">D9758_015738</name>
</gene>
<comment type="caution">
    <text evidence="3">The sequence shown here is derived from an EMBL/GenBank/DDBJ whole genome shotgun (WGS) entry which is preliminary data.</text>
</comment>
<feature type="transmembrane region" description="Helical" evidence="2">
    <location>
        <begin position="233"/>
        <end position="259"/>
    </location>
</feature>
<keyword evidence="2" id="KW-1133">Transmembrane helix</keyword>
<keyword evidence="2" id="KW-0472">Membrane</keyword>
<evidence type="ECO:0000313" key="4">
    <source>
        <dbReference type="Proteomes" id="UP000559256"/>
    </source>
</evidence>
<reference evidence="3 4" key="1">
    <citation type="journal article" date="2020" name="ISME J.">
        <title>Uncovering the hidden diversity of litter-decomposition mechanisms in mushroom-forming fungi.</title>
        <authorList>
            <person name="Floudas D."/>
            <person name="Bentzer J."/>
            <person name="Ahren D."/>
            <person name="Johansson T."/>
            <person name="Persson P."/>
            <person name="Tunlid A."/>
        </authorList>
    </citation>
    <scope>NUCLEOTIDE SEQUENCE [LARGE SCALE GENOMIC DNA]</scope>
    <source>
        <strain evidence="3 4">CBS 291.85</strain>
    </source>
</reference>
<dbReference type="AlphaFoldDB" id="A0A8H5FRD0"/>